<dbReference type="AlphaFoldDB" id="A0A4S8HF84"/>
<feature type="transmembrane region" description="Helical" evidence="1">
    <location>
        <begin position="976"/>
        <end position="999"/>
    </location>
</feature>
<feature type="transmembrane region" description="Helical" evidence="1">
    <location>
        <begin position="459"/>
        <end position="481"/>
    </location>
</feature>
<feature type="transmembrane region" description="Helical" evidence="1">
    <location>
        <begin position="385"/>
        <end position="406"/>
    </location>
</feature>
<dbReference type="SUPFAM" id="SSF82866">
    <property type="entry name" value="Multidrug efflux transporter AcrB transmembrane domain"/>
    <property type="match status" value="2"/>
</dbReference>
<feature type="transmembrane region" description="Helical" evidence="1">
    <location>
        <begin position="12"/>
        <end position="30"/>
    </location>
</feature>
<keyword evidence="1" id="KW-1133">Transmembrane helix</keyword>
<reference evidence="2 3" key="1">
    <citation type="submission" date="2019-04" db="EMBL/GenBank/DDBJ databases">
        <title>Niastella caeni sp. nov., isolated from activated sludge.</title>
        <authorList>
            <person name="Sheng M."/>
        </authorList>
    </citation>
    <scope>NUCLEOTIDE SEQUENCE [LARGE SCALE GENOMIC DNA]</scope>
    <source>
        <strain evidence="2 3">HX-2-15</strain>
    </source>
</reference>
<evidence type="ECO:0000313" key="2">
    <source>
        <dbReference type="EMBL" id="THU33485.1"/>
    </source>
</evidence>
<dbReference type="PRINTS" id="PR00702">
    <property type="entry name" value="ACRIFLAVINRP"/>
</dbReference>
<dbReference type="Gene3D" id="3.30.70.1320">
    <property type="entry name" value="Multidrug efflux transporter AcrB pore domain like"/>
    <property type="match status" value="1"/>
</dbReference>
<feature type="transmembrane region" description="Helical" evidence="1">
    <location>
        <begin position="427"/>
        <end position="447"/>
    </location>
</feature>
<dbReference type="Gene3D" id="3.30.70.1440">
    <property type="entry name" value="Multidrug efflux transporter AcrB pore domain"/>
    <property type="match status" value="1"/>
</dbReference>
<feature type="transmembrane region" description="Helical" evidence="1">
    <location>
        <begin position="878"/>
        <end position="898"/>
    </location>
</feature>
<dbReference type="OrthoDB" id="9758234at2"/>
<dbReference type="Gene3D" id="1.20.1640.10">
    <property type="entry name" value="Multidrug efflux transporter AcrB transmembrane domain"/>
    <property type="match status" value="2"/>
</dbReference>
<dbReference type="PANTHER" id="PTHR32063">
    <property type="match status" value="1"/>
</dbReference>
<dbReference type="InterPro" id="IPR001036">
    <property type="entry name" value="Acrflvin-R"/>
</dbReference>
<dbReference type="GO" id="GO:0042910">
    <property type="term" value="F:xenobiotic transmembrane transporter activity"/>
    <property type="evidence" value="ECO:0007669"/>
    <property type="project" value="TreeGrafter"/>
</dbReference>
<keyword evidence="1" id="KW-0812">Transmembrane</keyword>
<evidence type="ECO:0000313" key="3">
    <source>
        <dbReference type="Proteomes" id="UP000306918"/>
    </source>
</evidence>
<gene>
    <name evidence="2" type="ORF">FAM09_25390</name>
</gene>
<dbReference type="Pfam" id="PF00873">
    <property type="entry name" value="ACR_tran"/>
    <property type="match status" value="1"/>
</dbReference>
<feature type="transmembrane region" description="Helical" evidence="1">
    <location>
        <begin position="851"/>
        <end position="871"/>
    </location>
</feature>
<protein>
    <submittedName>
        <fullName evidence="2">Efflux RND transporter permease subunit</fullName>
    </submittedName>
</protein>
<dbReference type="Gene3D" id="3.30.2090.10">
    <property type="entry name" value="Multidrug efflux transporter AcrB TolC docking domain, DN and DC subdomains"/>
    <property type="match status" value="2"/>
</dbReference>
<dbReference type="GO" id="GO:0005886">
    <property type="term" value="C:plasma membrane"/>
    <property type="evidence" value="ECO:0007669"/>
    <property type="project" value="TreeGrafter"/>
</dbReference>
<name>A0A4S8HF84_9BACT</name>
<dbReference type="InterPro" id="IPR027463">
    <property type="entry name" value="AcrB_DN_DC_subdom"/>
</dbReference>
<dbReference type="RefSeq" id="WP_136579973.1">
    <property type="nucleotide sequence ID" value="NZ_STFF01000009.1"/>
</dbReference>
<dbReference type="SUPFAM" id="SSF82693">
    <property type="entry name" value="Multidrug efflux transporter AcrB pore domain, PN1, PN2, PC1 and PC2 subdomains"/>
    <property type="match status" value="2"/>
</dbReference>
<dbReference type="Gene3D" id="3.30.70.1430">
    <property type="entry name" value="Multidrug efflux transporter AcrB pore domain"/>
    <property type="match status" value="2"/>
</dbReference>
<proteinExistence type="predicted"/>
<organism evidence="2 3">
    <name type="scientific">Niastella caeni</name>
    <dbReference type="NCBI Taxonomy" id="2569763"/>
    <lineage>
        <taxon>Bacteria</taxon>
        <taxon>Pseudomonadati</taxon>
        <taxon>Bacteroidota</taxon>
        <taxon>Chitinophagia</taxon>
        <taxon>Chitinophagales</taxon>
        <taxon>Chitinophagaceae</taxon>
        <taxon>Niastella</taxon>
    </lineage>
</organism>
<dbReference type="SUPFAM" id="SSF82714">
    <property type="entry name" value="Multidrug efflux transporter AcrB TolC docking domain, DN and DC subdomains"/>
    <property type="match status" value="2"/>
</dbReference>
<evidence type="ECO:0000256" key="1">
    <source>
        <dbReference type="SAM" id="Phobius"/>
    </source>
</evidence>
<keyword evidence="3" id="KW-1185">Reference proteome</keyword>
<accession>A0A4S8HF84</accession>
<feature type="transmembrane region" description="Helical" evidence="1">
    <location>
        <begin position="950"/>
        <end position="970"/>
    </location>
</feature>
<feature type="transmembrane region" description="Helical" evidence="1">
    <location>
        <begin position="329"/>
        <end position="350"/>
    </location>
</feature>
<feature type="transmembrane region" description="Helical" evidence="1">
    <location>
        <begin position="904"/>
        <end position="929"/>
    </location>
</feature>
<dbReference type="PANTHER" id="PTHR32063:SF24">
    <property type="entry name" value="CATION EFFLUX SYSTEM (ACRB_ACRD_ACRF FAMILY)"/>
    <property type="match status" value="1"/>
</dbReference>
<sequence>MKITDFSVKNYQFTLIVFVMLIAIGINSLLNMPRGEDPDFQAPQFNVIVVYPGTSPKDMEELVVDPVEKRMNELDDIKRIVSRIDDGLAVIRVEFKYETDPDKKYQDVVREMDALKNQLPQDILDIDIMKFSPSDVNIMQIALLSETAPYKDLEEWSKKLKERLEKIKSLKNVDNWAFPQQQVRVAVQLEKLAQYNIPLNRVMSAIQSENVNIPGGSIEMGEKKFNIKTSGNYKSIDEIKNTIVSNVNGKLVYVKDVADVNFNYEEQTYLARLNGNRGVFVTASRKMGTNIFDVEKQLKPVLAQFRNELPKNITFEQSFDNAHSVRTRLSGFAGDFAIAIFLVLLTLLPLGWRASIVVMVSIPLSLAIGLFLLDLFGITINQLSIVGMVVALGLLVDDSIVVVENIERYLRMGYSRREAAMAATKQIGLAVIGCTITLIFAFLPLMFLPEGAGDFIRSLPAAVVTTVLASLFVSLTIVPFLSSRILSNHENPEGNLFMRGLKKFIGGSYRRLLHTAVARPITTLLVALGIFVGSLALVPVVGFSVFPASEKPMFLINIETPLGTSLPATNQVARYVEKEINNIPDLKNYATNVGRGNPRIYYNVIPQNDVSNYAQLFVQLKETPPAEKRKLIDQLRTKFKDYPNAKIEVKDFEQGPPVEAPIAIRLFSEDLDTLRNLSFRVESLLKKTPGTIYVNNELTTLKTDLRVKVNKEKAGLLGVPVHEIDRTIRMAVAGLNIGTFRKENGDEFNITVTLPREERQTYEAFSKVYVSSMTGASIPLNQVADIRFETSPVTIKHYDKDRFTVTTAFVQSGYNTGKITEGILKQLDTMHFPANSHYVAAGEVEASQESFGGLGTIVLITIFGILGTLILEFKTFRGTLIVLSVIPLGIIGAVLMLLATGNTFSFVAVIGLIALIGIEVKNSILLVDYTDQLRKQGMSLDDAIQEAGETRFVPIILTTLTAIGGLLPLVMENNPLYSPLALVIIGGLISSTLLTRIVTPVLYKLLAPKINDQ</sequence>
<feature type="transmembrane region" description="Helical" evidence="1">
    <location>
        <begin position="357"/>
        <end position="379"/>
    </location>
</feature>
<comment type="caution">
    <text evidence="2">The sequence shown here is derived from an EMBL/GenBank/DDBJ whole genome shotgun (WGS) entry which is preliminary data.</text>
</comment>
<dbReference type="EMBL" id="STFF01000009">
    <property type="protein sequence ID" value="THU33485.1"/>
    <property type="molecule type" value="Genomic_DNA"/>
</dbReference>
<keyword evidence="1" id="KW-0472">Membrane</keyword>
<feature type="transmembrane region" description="Helical" evidence="1">
    <location>
        <begin position="521"/>
        <end position="546"/>
    </location>
</feature>
<dbReference type="Proteomes" id="UP000306918">
    <property type="component" value="Unassembled WGS sequence"/>
</dbReference>